<accession>A0A197KEG7</accession>
<protein>
    <submittedName>
        <fullName evidence="2">Uncharacterized protein</fullName>
    </submittedName>
</protein>
<evidence type="ECO:0000313" key="2">
    <source>
        <dbReference type="EMBL" id="OAQ35905.1"/>
    </source>
</evidence>
<dbReference type="EMBL" id="KV442013">
    <property type="protein sequence ID" value="OAQ35905.1"/>
    <property type="molecule type" value="Genomic_DNA"/>
</dbReference>
<evidence type="ECO:0000313" key="3">
    <source>
        <dbReference type="Proteomes" id="UP000078512"/>
    </source>
</evidence>
<feature type="chain" id="PRO_5008276841" evidence="1">
    <location>
        <begin position="30"/>
        <end position="199"/>
    </location>
</feature>
<organism evidence="2 3">
    <name type="scientific">Linnemannia elongata AG-77</name>
    <dbReference type="NCBI Taxonomy" id="1314771"/>
    <lineage>
        <taxon>Eukaryota</taxon>
        <taxon>Fungi</taxon>
        <taxon>Fungi incertae sedis</taxon>
        <taxon>Mucoromycota</taxon>
        <taxon>Mortierellomycotina</taxon>
        <taxon>Mortierellomycetes</taxon>
        <taxon>Mortierellales</taxon>
        <taxon>Mortierellaceae</taxon>
        <taxon>Linnemannia</taxon>
    </lineage>
</organism>
<keyword evidence="1" id="KW-0732">Signal</keyword>
<sequence>MRTTSLSSLTLSVLLALATLLLPLGLVHAQQQQQKPSALASILSSDDSTANHHELGIDLRHRRHLYRAIEHFYASVVENNIQQNSNWRQRRRRIQRRDLLNEVLGDAVPTSSKDGSGSIEECLTPFRIPFHHSCAHLPHSSCPFHIETIQGGLFYRNNLSTIHATIVKQLFVTNRRESVSVKKDARFVCFFLTLLTSTA</sequence>
<proteinExistence type="predicted"/>
<dbReference type="OrthoDB" id="2449473at2759"/>
<dbReference type="Proteomes" id="UP000078512">
    <property type="component" value="Unassembled WGS sequence"/>
</dbReference>
<keyword evidence="3" id="KW-1185">Reference proteome</keyword>
<reference evidence="2 3" key="1">
    <citation type="submission" date="2016-05" db="EMBL/GenBank/DDBJ databases">
        <title>Genome sequencing reveals origins of a unique bacterial endosymbiosis in the earliest lineages of terrestrial Fungi.</title>
        <authorList>
            <consortium name="DOE Joint Genome Institute"/>
            <person name="Uehling J."/>
            <person name="Gryganskyi A."/>
            <person name="Hameed K."/>
            <person name="Tschaplinski T."/>
            <person name="Misztal P."/>
            <person name="Wu S."/>
            <person name="Desiro A."/>
            <person name="Vande Pol N."/>
            <person name="Du Z.-Y."/>
            <person name="Zienkiewicz A."/>
            <person name="Zienkiewicz K."/>
            <person name="Morin E."/>
            <person name="Tisserant E."/>
            <person name="Splivallo R."/>
            <person name="Hainaut M."/>
            <person name="Henrissat B."/>
            <person name="Ohm R."/>
            <person name="Kuo A."/>
            <person name="Yan J."/>
            <person name="Lipzen A."/>
            <person name="Nolan M."/>
            <person name="Labutti K."/>
            <person name="Barry K."/>
            <person name="Goldstein A."/>
            <person name="Labbe J."/>
            <person name="Schadt C."/>
            <person name="Tuskan G."/>
            <person name="Grigoriev I."/>
            <person name="Martin F."/>
            <person name="Vilgalys R."/>
            <person name="Bonito G."/>
        </authorList>
    </citation>
    <scope>NUCLEOTIDE SEQUENCE [LARGE SCALE GENOMIC DNA]</scope>
    <source>
        <strain evidence="2 3">AG-77</strain>
    </source>
</reference>
<name>A0A197KEG7_9FUNG</name>
<evidence type="ECO:0000256" key="1">
    <source>
        <dbReference type="SAM" id="SignalP"/>
    </source>
</evidence>
<gene>
    <name evidence="2" type="ORF">K457DRAFT_497101</name>
</gene>
<dbReference type="AlphaFoldDB" id="A0A197KEG7"/>
<feature type="signal peptide" evidence="1">
    <location>
        <begin position="1"/>
        <end position="29"/>
    </location>
</feature>